<organism evidence="2 3">
    <name type="scientific">Actinoplanes couchii</name>
    <dbReference type="NCBI Taxonomy" id="403638"/>
    <lineage>
        <taxon>Bacteria</taxon>
        <taxon>Bacillati</taxon>
        <taxon>Actinomycetota</taxon>
        <taxon>Actinomycetes</taxon>
        <taxon>Micromonosporales</taxon>
        <taxon>Micromonosporaceae</taxon>
        <taxon>Actinoplanes</taxon>
    </lineage>
</organism>
<sequence>MNSLYVALGDSMSIDDYAGGPGRGAASLLHRDLNEHESGHKSGWDLLVLARDGAVTADVLNRQLPQLTVAADLATVTMGGNDLLSAYGDDIAAPAVIARVEAQADGVLARLRRLTGRIVVTTVYDPSDGTGVVPGSGLGPWPRGPHWIRTLNQALTTVAGRHGAPVADVHAAFHGHGVTAGDPAQSSPTPASRDLWFCGVVEPNRYGAQRIRDTWQAVIRP</sequence>
<dbReference type="EMBL" id="BOMG01000097">
    <property type="protein sequence ID" value="GID59441.1"/>
    <property type="molecule type" value="Genomic_DNA"/>
</dbReference>
<dbReference type="SUPFAM" id="SSF52266">
    <property type="entry name" value="SGNH hydrolase"/>
    <property type="match status" value="1"/>
</dbReference>
<keyword evidence="3" id="KW-1185">Reference proteome</keyword>
<dbReference type="InterPro" id="IPR036514">
    <property type="entry name" value="SGNH_hydro_sf"/>
</dbReference>
<dbReference type="Gene3D" id="3.40.50.1110">
    <property type="entry name" value="SGNH hydrolase"/>
    <property type="match status" value="1"/>
</dbReference>
<dbReference type="RefSeq" id="WP_203805540.1">
    <property type="nucleotide sequence ID" value="NZ_BAAAQE010000112.1"/>
</dbReference>
<evidence type="ECO:0000259" key="1">
    <source>
        <dbReference type="Pfam" id="PF13472"/>
    </source>
</evidence>
<accession>A0ABQ3XLQ2</accession>
<dbReference type="Pfam" id="PF13472">
    <property type="entry name" value="Lipase_GDSL_2"/>
    <property type="match status" value="1"/>
</dbReference>
<evidence type="ECO:0000313" key="2">
    <source>
        <dbReference type="EMBL" id="GID59441.1"/>
    </source>
</evidence>
<feature type="domain" description="SGNH hydrolase-type esterase" evidence="1">
    <location>
        <begin position="7"/>
        <end position="178"/>
    </location>
</feature>
<proteinExistence type="predicted"/>
<evidence type="ECO:0000313" key="3">
    <source>
        <dbReference type="Proteomes" id="UP000612282"/>
    </source>
</evidence>
<gene>
    <name evidence="2" type="ORF">Aco03nite_078450</name>
</gene>
<dbReference type="Proteomes" id="UP000612282">
    <property type="component" value="Unassembled WGS sequence"/>
</dbReference>
<name>A0ABQ3XLQ2_9ACTN</name>
<comment type="caution">
    <text evidence="2">The sequence shown here is derived from an EMBL/GenBank/DDBJ whole genome shotgun (WGS) entry which is preliminary data.</text>
</comment>
<dbReference type="InterPro" id="IPR013830">
    <property type="entry name" value="SGNH_hydro"/>
</dbReference>
<protein>
    <recommendedName>
        <fullName evidence="1">SGNH hydrolase-type esterase domain-containing protein</fullName>
    </recommendedName>
</protein>
<reference evidence="2 3" key="1">
    <citation type="submission" date="2021-01" db="EMBL/GenBank/DDBJ databases">
        <title>Whole genome shotgun sequence of Actinoplanes couchii NBRC 106145.</title>
        <authorList>
            <person name="Komaki H."/>
            <person name="Tamura T."/>
        </authorList>
    </citation>
    <scope>NUCLEOTIDE SEQUENCE [LARGE SCALE GENOMIC DNA]</scope>
    <source>
        <strain evidence="2 3">NBRC 106145</strain>
    </source>
</reference>